<dbReference type="Gene3D" id="3.90.220.20">
    <property type="entry name" value="DNA methylase specificity domains"/>
    <property type="match status" value="2"/>
</dbReference>
<name>A0A3Q9GGB6_9ACTO</name>
<dbReference type="CDD" id="cd16961">
    <property type="entry name" value="RMtype1_S_TRD-CR_like"/>
    <property type="match status" value="1"/>
</dbReference>
<proteinExistence type="inferred from homology"/>
<organism evidence="5 6">
    <name type="scientific">Trueperella pyogenes</name>
    <dbReference type="NCBI Taxonomy" id="1661"/>
    <lineage>
        <taxon>Bacteria</taxon>
        <taxon>Bacillati</taxon>
        <taxon>Actinomycetota</taxon>
        <taxon>Actinomycetes</taxon>
        <taxon>Actinomycetales</taxon>
        <taxon>Actinomycetaceae</taxon>
        <taxon>Trueperella</taxon>
    </lineage>
</organism>
<dbReference type="REBASE" id="290940">
    <property type="entry name" value="S.TpyTP4II"/>
</dbReference>
<sequence length="413" mass="45475">MVTQYPATWADVRLGDLATIVRGASPRPIDNFLTDSPSGTNWIKIGDAPRKGRYISSTAERVTKEGAEKSVHVVPGDLILSNSMSFGRPYILRISGCIHDGWLRLSDFDKRVDVRFLAELLASSFVYQQYESLAAGSGVQNLNKEVVRKVAIPLPSLPEQQAIADVLSGFDEHLANLDALIAKKQAIRDGALEELVSGTRRIPGFSQPWRVINFAEEIIPKARIGWQGLKAGEYLRSGYSLLISGTDFEDGHVSTKQIFFVSQKRYEMDPAIQVQAGDVLVTKDGTIGKVALVPDLGMPATLNSGVFVFRPHSSLAREFLYWVLMSSVFRAFINTLAAGSTIKHLYQKDLADFSFSAPSTDSEQISISEALFAMDAEIVSLVEERAKVERLKQGAMEDLLTGRVRLPVHEEAS</sequence>
<dbReference type="SUPFAM" id="SSF116734">
    <property type="entry name" value="DNA methylase specificity domain"/>
    <property type="match status" value="2"/>
</dbReference>
<dbReference type="GO" id="GO:0009307">
    <property type="term" value="P:DNA restriction-modification system"/>
    <property type="evidence" value="ECO:0007669"/>
    <property type="project" value="UniProtKB-KW"/>
</dbReference>
<gene>
    <name evidence="5" type="ORF">EBQ10_08270</name>
</gene>
<reference evidence="5 6" key="1">
    <citation type="submission" date="2018-11" db="EMBL/GenBank/DDBJ databases">
        <title>Multidrug-resistant genes are associated with an 42-kb island TGI1 carrying a complex class 1 integron in a Trueperella pyogenes.</title>
        <authorList>
            <person name="Dong W."/>
        </authorList>
    </citation>
    <scope>NUCLEOTIDE SEQUENCE [LARGE SCALE GENOMIC DNA]</scope>
    <source>
        <strain evidence="5 6">TP4</strain>
    </source>
</reference>
<dbReference type="InterPro" id="IPR000055">
    <property type="entry name" value="Restrct_endonuc_typeI_TRD"/>
</dbReference>
<dbReference type="Gene3D" id="1.10.287.1120">
    <property type="entry name" value="Bipartite methylase S protein"/>
    <property type="match status" value="1"/>
</dbReference>
<keyword evidence="5" id="KW-0540">Nuclease</keyword>
<dbReference type="AlphaFoldDB" id="A0A3Q9GGB6"/>
<feature type="domain" description="Type I restriction modification DNA specificity" evidence="4">
    <location>
        <begin position="6"/>
        <end position="174"/>
    </location>
</feature>
<dbReference type="PANTHER" id="PTHR30408">
    <property type="entry name" value="TYPE-1 RESTRICTION ENZYME ECOKI SPECIFICITY PROTEIN"/>
    <property type="match status" value="1"/>
</dbReference>
<evidence type="ECO:0000313" key="5">
    <source>
        <dbReference type="EMBL" id="AZR07282.1"/>
    </source>
</evidence>
<keyword evidence="3" id="KW-0238">DNA-binding</keyword>
<keyword evidence="5" id="KW-0378">Hydrolase</keyword>
<dbReference type="Proteomes" id="UP000275951">
    <property type="component" value="Chromosome"/>
</dbReference>
<evidence type="ECO:0000256" key="3">
    <source>
        <dbReference type="ARBA" id="ARBA00023125"/>
    </source>
</evidence>
<dbReference type="Pfam" id="PF01420">
    <property type="entry name" value="Methylase_S"/>
    <property type="match status" value="2"/>
</dbReference>
<dbReference type="GO" id="GO:0003677">
    <property type="term" value="F:DNA binding"/>
    <property type="evidence" value="ECO:0007669"/>
    <property type="project" value="UniProtKB-KW"/>
</dbReference>
<dbReference type="EMBL" id="CP033905">
    <property type="protein sequence ID" value="AZR07282.1"/>
    <property type="molecule type" value="Genomic_DNA"/>
</dbReference>
<dbReference type="InterPro" id="IPR052021">
    <property type="entry name" value="Type-I_RS_S_subunit"/>
</dbReference>
<evidence type="ECO:0000256" key="2">
    <source>
        <dbReference type="ARBA" id="ARBA00022747"/>
    </source>
</evidence>
<comment type="similarity">
    <text evidence="1">Belongs to the type-I restriction system S methylase family.</text>
</comment>
<dbReference type="GO" id="GO:0004519">
    <property type="term" value="F:endonuclease activity"/>
    <property type="evidence" value="ECO:0007669"/>
    <property type="project" value="UniProtKB-KW"/>
</dbReference>
<accession>A0A3Q9GGB6</accession>
<dbReference type="PANTHER" id="PTHR30408:SF12">
    <property type="entry name" value="TYPE I RESTRICTION ENZYME MJAVIII SPECIFICITY SUBUNIT"/>
    <property type="match status" value="1"/>
</dbReference>
<evidence type="ECO:0000256" key="1">
    <source>
        <dbReference type="ARBA" id="ARBA00010923"/>
    </source>
</evidence>
<keyword evidence="5" id="KW-0255">Endonuclease</keyword>
<protein>
    <submittedName>
        <fullName evidence="5">Restriction endonuclease subunit S</fullName>
    </submittedName>
</protein>
<evidence type="ECO:0000313" key="6">
    <source>
        <dbReference type="Proteomes" id="UP000275951"/>
    </source>
</evidence>
<keyword evidence="2" id="KW-0680">Restriction system</keyword>
<evidence type="ECO:0000259" key="4">
    <source>
        <dbReference type="Pfam" id="PF01420"/>
    </source>
</evidence>
<dbReference type="RefSeq" id="WP_080999260.1">
    <property type="nucleotide sequence ID" value="NZ_CP012649.1"/>
</dbReference>
<dbReference type="GeneID" id="97532424"/>
<dbReference type="CDD" id="cd17283">
    <property type="entry name" value="RMtype1_S_Hpy180ORF7835P_TRD2-CR2_like"/>
    <property type="match status" value="1"/>
</dbReference>
<feature type="domain" description="Type I restriction modification DNA specificity" evidence="4">
    <location>
        <begin position="270"/>
        <end position="382"/>
    </location>
</feature>
<dbReference type="InterPro" id="IPR044946">
    <property type="entry name" value="Restrct_endonuc_typeI_TRD_sf"/>
</dbReference>
<dbReference type="OrthoDB" id="3197085at2"/>